<dbReference type="EMBL" id="KQ234875">
    <property type="protein sequence ID" value="KMZ83639.1"/>
    <property type="molecule type" value="Genomic_DNA"/>
</dbReference>
<reference evidence="2 3" key="1">
    <citation type="submission" date="2011-08" db="EMBL/GenBank/DDBJ databases">
        <title>The Genome Sequence of Plasmodium vivax Brazil I.</title>
        <authorList>
            <consortium name="The Broad Institute Genome Sequencing Platform"/>
            <consortium name="The Broad Institute Genome Sequencing Center for Infectious Disease"/>
            <person name="Neafsey D."/>
            <person name="Carlton J."/>
            <person name="Barnwell J."/>
            <person name="Collins W."/>
            <person name="Escalante A."/>
            <person name="Mullikin J."/>
            <person name="Saul A."/>
            <person name="Guigo R."/>
            <person name="Camara F."/>
            <person name="Young S.K."/>
            <person name="Zeng Q."/>
            <person name="Gargeya S."/>
            <person name="Fitzgerald M."/>
            <person name="Haas B."/>
            <person name="Abouelleil A."/>
            <person name="Alvarado L."/>
            <person name="Arachchi H.M."/>
            <person name="Berlin A."/>
            <person name="Brown A."/>
            <person name="Chapman S.B."/>
            <person name="Chen Z."/>
            <person name="Dunbar C."/>
            <person name="Freedman E."/>
            <person name="Gearin G."/>
            <person name="Gellesch M."/>
            <person name="Goldberg J."/>
            <person name="Griggs A."/>
            <person name="Gujja S."/>
            <person name="Heiman D."/>
            <person name="Howarth C."/>
            <person name="Larson L."/>
            <person name="Lui A."/>
            <person name="MacDonald P.J.P."/>
            <person name="Montmayeur A."/>
            <person name="Murphy C."/>
            <person name="Neiman D."/>
            <person name="Pearson M."/>
            <person name="Priest M."/>
            <person name="Roberts A."/>
            <person name="Saif S."/>
            <person name="Shea T."/>
            <person name="Shenoy N."/>
            <person name="Sisk P."/>
            <person name="Stolte C."/>
            <person name="Sykes S."/>
            <person name="Wortman J."/>
            <person name="Nusbaum C."/>
            <person name="Birren B."/>
        </authorList>
    </citation>
    <scope>NUCLEOTIDE SEQUENCE [LARGE SCALE GENOMIC DNA]</scope>
    <source>
        <strain evidence="2 3">Brazil I</strain>
    </source>
</reference>
<sequence>MNSCNMNSVNLSSINLRSCNPHSCAPHSCNNYAHYNREDLFKMSMSEQDNFTHPMAADMMNTNVSGLHSEYECSVVPHNVEARQTGSELPVADADAYKNMLSSENVRSIPYTDCTNEKGNKNVEEQLPFEGGVAPDQAGAPINQVSAAGENPPCGGYYPHEGHHPSEGYNPPCEPGRSAPGSAPFHTFSGMSELCATNGGQLLWDGHTSGYSNGAGHPYSRKDHPPDMPMKNSTPFANDYCTGMPLDVPTNNLQASSNNDGIGNPPSTQRGVIGNEKEGSTATGAKDESVQAQAEGNCTNREASNQRVRRKTAAKCLELIEQDRLSRMMSEK</sequence>
<evidence type="ECO:0000256" key="1">
    <source>
        <dbReference type="SAM" id="MobiDB-lite"/>
    </source>
</evidence>
<feature type="compositionally biased region" description="Basic and acidic residues" evidence="1">
    <location>
        <begin position="275"/>
        <end position="289"/>
    </location>
</feature>
<evidence type="ECO:0000313" key="2">
    <source>
        <dbReference type="EMBL" id="KMZ83639.1"/>
    </source>
</evidence>
<accession>A0A0J9SKW7</accession>
<feature type="region of interest" description="Disordered" evidence="1">
    <location>
        <begin position="252"/>
        <end position="310"/>
    </location>
</feature>
<organism evidence="2 3">
    <name type="scientific">Plasmodium vivax (strain Brazil I)</name>
    <dbReference type="NCBI Taxonomy" id="1033975"/>
    <lineage>
        <taxon>Eukaryota</taxon>
        <taxon>Sar</taxon>
        <taxon>Alveolata</taxon>
        <taxon>Apicomplexa</taxon>
        <taxon>Aconoidasida</taxon>
        <taxon>Haemosporida</taxon>
        <taxon>Plasmodiidae</taxon>
        <taxon>Plasmodium</taxon>
        <taxon>Plasmodium (Plasmodium)</taxon>
    </lineage>
</organism>
<protein>
    <submittedName>
        <fullName evidence="2">Uncharacterized protein</fullName>
    </submittedName>
</protein>
<feature type="region of interest" description="Disordered" evidence="1">
    <location>
        <begin position="151"/>
        <end position="177"/>
    </location>
</feature>
<dbReference type="AlphaFoldDB" id="A0A0J9SKW7"/>
<dbReference type="Proteomes" id="UP000053327">
    <property type="component" value="Unassembled WGS sequence"/>
</dbReference>
<evidence type="ECO:0000313" key="3">
    <source>
        <dbReference type="Proteomes" id="UP000053327"/>
    </source>
</evidence>
<gene>
    <name evidence="2" type="ORF">PVBG_00719</name>
</gene>
<feature type="compositionally biased region" description="Polar residues" evidence="1">
    <location>
        <begin position="290"/>
        <end position="306"/>
    </location>
</feature>
<proteinExistence type="predicted"/>
<name>A0A0J9SKW7_PLAV1</name>
<feature type="compositionally biased region" description="Polar residues" evidence="1">
    <location>
        <begin position="252"/>
        <end position="270"/>
    </location>
</feature>